<keyword evidence="2" id="KW-0812">Transmembrane</keyword>
<feature type="transmembrane region" description="Helical" evidence="2">
    <location>
        <begin position="226"/>
        <end position="249"/>
    </location>
</feature>
<feature type="compositionally biased region" description="Polar residues" evidence="1">
    <location>
        <begin position="36"/>
        <end position="45"/>
    </location>
</feature>
<evidence type="ECO:0000256" key="1">
    <source>
        <dbReference type="SAM" id="MobiDB-lite"/>
    </source>
</evidence>
<reference evidence="3" key="1">
    <citation type="submission" date="2021-01" db="EMBL/GenBank/DDBJ databases">
        <authorList>
            <consortium name="Genoscope - CEA"/>
            <person name="William W."/>
        </authorList>
    </citation>
    <scope>NUCLEOTIDE SEQUENCE</scope>
</reference>
<evidence type="ECO:0008006" key="6">
    <source>
        <dbReference type="Google" id="ProtNLM"/>
    </source>
</evidence>
<accession>A0A8S1JTN8</accession>
<evidence type="ECO:0000313" key="4">
    <source>
        <dbReference type="EMBL" id="CAD8043921.1"/>
    </source>
</evidence>
<name>A0A8S1JTN8_PARPR</name>
<dbReference type="AlphaFoldDB" id="A0A8S1JTN8"/>
<keyword evidence="2" id="KW-1133">Transmembrane helix</keyword>
<dbReference type="EMBL" id="CAJJDM010000003">
    <property type="protein sequence ID" value="CAD8043921.1"/>
    <property type="molecule type" value="Genomic_DNA"/>
</dbReference>
<dbReference type="EMBL" id="CAJJDM010000003">
    <property type="protein sequence ID" value="CAD8043920.1"/>
    <property type="molecule type" value="Genomic_DNA"/>
</dbReference>
<keyword evidence="5" id="KW-1185">Reference proteome</keyword>
<comment type="caution">
    <text evidence="3">The sequence shown here is derived from an EMBL/GenBank/DDBJ whole genome shotgun (WGS) entry which is preliminary data.</text>
</comment>
<feature type="region of interest" description="Disordered" evidence="1">
    <location>
        <begin position="13"/>
        <end position="45"/>
    </location>
</feature>
<sequence>MHRWQCIIQLRDKEDEQKPTKSQTSSKQIKEEFKNDLQTTQSQNVKESTTYYKDDLDHLDRISKNKSLDGNTNECWVKDCQKFKYDLINTIKGKYVCVLLFKNIQFYYNKIIRKIKVQQYQDANVYEIEGFIYLTKDDSNFNPKYKLQQGIFLKVLGYRKFNQMNKVKNIKESQHQQGTLVSLKMENIYLNQRIQLTIIIMISRHKEITKKLLLQIRQQEYNGQQVLLFIVMFLSLIQAVKINILILNFKRNRSINVYYFYQLVLLLTFQVGFDKKKAINLLKQELHEYTQMDLEITRIYRKIGFPIKQKQLLLVFSIL</sequence>
<evidence type="ECO:0000256" key="2">
    <source>
        <dbReference type="SAM" id="Phobius"/>
    </source>
</evidence>
<keyword evidence="2" id="KW-0472">Membrane</keyword>
<dbReference type="Proteomes" id="UP000688137">
    <property type="component" value="Unassembled WGS sequence"/>
</dbReference>
<organism evidence="3 5">
    <name type="scientific">Paramecium primaurelia</name>
    <dbReference type="NCBI Taxonomy" id="5886"/>
    <lineage>
        <taxon>Eukaryota</taxon>
        <taxon>Sar</taxon>
        <taxon>Alveolata</taxon>
        <taxon>Ciliophora</taxon>
        <taxon>Intramacronucleata</taxon>
        <taxon>Oligohymenophorea</taxon>
        <taxon>Peniculida</taxon>
        <taxon>Parameciidae</taxon>
        <taxon>Paramecium</taxon>
    </lineage>
</organism>
<feature type="transmembrane region" description="Helical" evidence="2">
    <location>
        <begin position="255"/>
        <end position="273"/>
    </location>
</feature>
<gene>
    <name evidence="3" type="ORF">PPRIM_AZ9-3.1.T0060002</name>
    <name evidence="4" type="ORF">PPRIM_AZ9-3.1.T0060003</name>
</gene>
<evidence type="ECO:0000313" key="5">
    <source>
        <dbReference type="Proteomes" id="UP000688137"/>
    </source>
</evidence>
<protein>
    <recommendedName>
        <fullName evidence="6">Transmembrane protein</fullName>
    </recommendedName>
</protein>
<proteinExistence type="predicted"/>
<evidence type="ECO:0000313" key="3">
    <source>
        <dbReference type="EMBL" id="CAD8043920.1"/>
    </source>
</evidence>